<dbReference type="GO" id="GO:0016780">
    <property type="term" value="F:phosphotransferase activity, for other substituted phosphate groups"/>
    <property type="evidence" value="ECO:0007669"/>
    <property type="project" value="TreeGrafter"/>
</dbReference>
<dbReference type="STRING" id="1408226.T233_00624"/>
<accession>V6Q509</accession>
<dbReference type="RefSeq" id="WP_023605968.1">
    <property type="nucleotide sequence ID" value="NZ_AYSH01000008.1"/>
</dbReference>
<dbReference type="InterPro" id="IPR003362">
    <property type="entry name" value="Bact_transf"/>
</dbReference>
<dbReference type="Pfam" id="PF02397">
    <property type="entry name" value="Bac_transf"/>
    <property type="match status" value="1"/>
</dbReference>
<keyword evidence="5" id="KW-1185">Reference proteome</keyword>
<keyword evidence="2" id="KW-1133">Transmembrane helix</keyword>
<dbReference type="PANTHER" id="PTHR30576">
    <property type="entry name" value="COLANIC BIOSYNTHESIS UDP-GLUCOSE LIPID CARRIER TRANSFERASE"/>
    <property type="match status" value="1"/>
</dbReference>
<dbReference type="PANTHER" id="PTHR30576:SF0">
    <property type="entry name" value="UNDECAPRENYL-PHOSPHATE N-ACETYLGALACTOSAMINYL 1-PHOSPHATE TRANSFERASE-RELATED"/>
    <property type="match status" value="1"/>
</dbReference>
<keyword evidence="2" id="KW-0472">Membrane</keyword>
<name>V6Q509_9ENTE</name>
<dbReference type="Proteomes" id="UP000018126">
    <property type="component" value="Unassembled WGS sequence"/>
</dbReference>
<dbReference type="eggNOG" id="COG2148">
    <property type="taxonomic scope" value="Bacteria"/>
</dbReference>
<dbReference type="AlphaFoldDB" id="V6Q509"/>
<proteinExistence type="inferred from homology"/>
<evidence type="ECO:0000256" key="2">
    <source>
        <dbReference type="SAM" id="Phobius"/>
    </source>
</evidence>
<sequence length="200" mass="23149">MYQRYFKRIIDIILSLIVLPIVLIIIVIVGILIKLEDNGSIIYKDLRLGEDLKPFKMYKLRSMKVDAPDIRNSDGTTFNSENDSRVTKVGKIIRKTSLDEVPQFINVLMGDMSFVGPRPSPLGDKSIYPKEFFEKFKVKPGITGYNQAILRNNATMEQRIKNDCYYVNNVSLKLDVYIIYQTIISVVKRRNIYNDISEKK</sequence>
<evidence type="ECO:0000313" key="4">
    <source>
        <dbReference type="EMBL" id="EST90321.1"/>
    </source>
</evidence>
<comment type="similarity">
    <text evidence="1">Belongs to the bacterial sugar transferase family.</text>
</comment>
<feature type="transmembrane region" description="Helical" evidence="2">
    <location>
        <begin position="12"/>
        <end position="33"/>
    </location>
</feature>
<gene>
    <name evidence="4" type="ORF">T233_00624</name>
</gene>
<keyword evidence="2" id="KW-0812">Transmembrane</keyword>
<evidence type="ECO:0000256" key="1">
    <source>
        <dbReference type="ARBA" id="ARBA00006464"/>
    </source>
</evidence>
<organism evidence="4 5">
    <name type="scientific">Vagococcus lutrae LBD1</name>
    <dbReference type="NCBI Taxonomy" id="1408226"/>
    <lineage>
        <taxon>Bacteria</taxon>
        <taxon>Bacillati</taxon>
        <taxon>Bacillota</taxon>
        <taxon>Bacilli</taxon>
        <taxon>Lactobacillales</taxon>
        <taxon>Enterococcaceae</taxon>
        <taxon>Vagococcus</taxon>
    </lineage>
</organism>
<feature type="domain" description="Bacterial sugar transferase" evidence="3">
    <location>
        <begin position="7"/>
        <end position="187"/>
    </location>
</feature>
<reference evidence="4 5" key="1">
    <citation type="journal article" date="2013" name="Genome Announc.">
        <title>High-Quality Draft Genome Sequence of Vagococcus lutrae Strain LBD1, Isolated from the Largemouth Bass Micropterus salmoides.</title>
        <authorList>
            <person name="Lebreton F."/>
            <person name="Valentino M.D."/>
            <person name="Duncan L.B."/>
            <person name="Zeng Q."/>
            <person name="Manson McGuire A."/>
            <person name="Earl A.M."/>
            <person name="Gilmore M.S."/>
        </authorList>
    </citation>
    <scope>NUCLEOTIDE SEQUENCE [LARGE SCALE GENOMIC DNA]</scope>
    <source>
        <strain evidence="4 5">LBD1</strain>
    </source>
</reference>
<dbReference type="PATRIC" id="fig|1408226.3.peg.608"/>
<dbReference type="EMBL" id="AYSH01000008">
    <property type="protein sequence ID" value="EST90321.1"/>
    <property type="molecule type" value="Genomic_DNA"/>
</dbReference>
<comment type="caution">
    <text evidence="4">The sequence shown here is derived from an EMBL/GenBank/DDBJ whole genome shotgun (WGS) entry which is preliminary data.</text>
</comment>
<evidence type="ECO:0000313" key="5">
    <source>
        <dbReference type="Proteomes" id="UP000018126"/>
    </source>
</evidence>
<protein>
    <recommendedName>
        <fullName evidence="3">Bacterial sugar transferase domain-containing protein</fullName>
    </recommendedName>
</protein>
<evidence type="ECO:0000259" key="3">
    <source>
        <dbReference type="Pfam" id="PF02397"/>
    </source>
</evidence>